<protein>
    <submittedName>
        <fullName evidence="2">Uncharacterized protein</fullName>
    </submittedName>
</protein>
<dbReference type="PATRIC" id="fig|1235802.3.peg.4843"/>
<dbReference type="OrthoDB" id="1864014at2"/>
<name>N2A4N8_9FIRM</name>
<feature type="compositionally biased region" description="Polar residues" evidence="1">
    <location>
        <begin position="9"/>
        <end position="19"/>
    </location>
</feature>
<feature type="region of interest" description="Disordered" evidence="1">
    <location>
        <begin position="1"/>
        <end position="22"/>
    </location>
</feature>
<dbReference type="HOGENOM" id="CLU_078452_0_0_9"/>
<gene>
    <name evidence="2" type="ORF">C823_04557</name>
</gene>
<reference evidence="2 3" key="1">
    <citation type="journal article" date="2014" name="Genome Announc.">
        <title>Draft genome sequences of the altered schaedler flora, a defined bacterial community from gnotobiotic mice.</title>
        <authorList>
            <person name="Wannemuehler M.J."/>
            <person name="Overstreet A.M."/>
            <person name="Ward D.V."/>
            <person name="Phillips G.J."/>
        </authorList>
    </citation>
    <scope>NUCLEOTIDE SEQUENCE [LARGE SCALE GENOMIC DNA]</scope>
    <source>
        <strain evidence="2 3">ASF492</strain>
    </source>
</reference>
<dbReference type="eggNOG" id="ENOG5032U56">
    <property type="taxonomic scope" value="Bacteria"/>
</dbReference>
<evidence type="ECO:0000313" key="2">
    <source>
        <dbReference type="EMBL" id="EMZ21413.1"/>
    </source>
</evidence>
<keyword evidence="3" id="KW-1185">Reference proteome</keyword>
<comment type="caution">
    <text evidence="2">The sequence shown here is derived from an EMBL/GenBank/DDBJ whole genome shotgun (WGS) entry which is preliminary data.</text>
</comment>
<accession>N2A4N8</accession>
<proteinExistence type="predicted"/>
<dbReference type="EMBL" id="AQFT01000133">
    <property type="protein sequence ID" value="EMZ21413.1"/>
    <property type="molecule type" value="Genomic_DNA"/>
</dbReference>
<dbReference type="AlphaFoldDB" id="N2A4N8"/>
<dbReference type="Proteomes" id="UP000012589">
    <property type="component" value="Unassembled WGS sequence"/>
</dbReference>
<sequence>MAQAKSNRRVATTAPSKNTEIQKIKYSKEDEPTFYKCPTCGTPYKKLDDNFPASQSEMYAGWDYHLPICKRCMDKLFEHYTEVYGGDEDTAIRRICEKFNIYYNISLLNASRKITKNRSRMHTYVSRANLTQYKGKTFDTTLDEERKEGVIETYEDIKDDKKTKLKTVKFFGTGFSDDDYQYLQDQYTDWTTRCECKTKAQEEVFKRICFKQLEILKANRLGVDTKDLDKTFQDYLDTANLKPKQNNLDALSDAQTFGTLLAKLENERPLPEIDEELKDVDKIGLYIDVFFRGHLSKMMGLKNGLSNLYNKFIKKYTVERPEYEGDEDNEALFDAIFGSQTDDE</sequence>
<evidence type="ECO:0000256" key="1">
    <source>
        <dbReference type="SAM" id="MobiDB-lite"/>
    </source>
</evidence>
<evidence type="ECO:0000313" key="3">
    <source>
        <dbReference type="Proteomes" id="UP000012589"/>
    </source>
</evidence>
<organism evidence="2 3">
    <name type="scientific">Eubacterium plexicaudatum ASF492</name>
    <dbReference type="NCBI Taxonomy" id="1235802"/>
    <lineage>
        <taxon>Bacteria</taxon>
        <taxon>Bacillati</taxon>
        <taxon>Bacillota</taxon>
        <taxon>Clostridia</taxon>
        <taxon>Eubacteriales</taxon>
        <taxon>Eubacteriaceae</taxon>
        <taxon>Eubacterium</taxon>
    </lineage>
</organism>
<dbReference type="STRING" id="1235802.C823_04557"/>